<evidence type="ECO:0000256" key="5">
    <source>
        <dbReference type="NCBIfam" id="TIGR03399"/>
    </source>
</evidence>
<dbReference type="SUPFAM" id="SSF52913">
    <property type="entry name" value="RNA 3'-terminal phosphate cyclase, RPTC, insert domain"/>
    <property type="match status" value="1"/>
</dbReference>
<dbReference type="PANTHER" id="PTHR11096">
    <property type="entry name" value="RNA 3' TERMINAL PHOSPHATE CYCLASE"/>
    <property type="match status" value="1"/>
</dbReference>
<dbReference type="Pfam" id="PF05189">
    <property type="entry name" value="RTC_insert"/>
    <property type="match status" value="1"/>
</dbReference>
<dbReference type="InterPro" id="IPR017770">
    <property type="entry name" value="RNA3'_term_phos_cyc_type_1"/>
</dbReference>
<dbReference type="PANTHER" id="PTHR11096:SF0">
    <property type="entry name" value="RNA 3'-TERMINAL PHOSPHATE CYCLASE"/>
    <property type="match status" value="1"/>
</dbReference>
<organism evidence="9 10">
    <name type="scientific">Rhodocyclus tenuis</name>
    <name type="common">Rhodospirillum tenue</name>
    <dbReference type="NCBI Taxonomy" id="1066"/>
    <lineage>
        <taxon>Bacteria</taxon>
        <taxon>Pseudomonadati</taxon>
        <taxon>Pseudomonadota</taxon>
        <taxon>Betaproteobacteria</taxon>
        <taxon>Rhodocyclales</taxon>
        <taxon>Rhodocyclaceae</taxon>
        <taxon>Rhodocyclus</taxon>
    </lineage>
</organism>
<reference evidence="9 10" key="1">
    <citation type="submission" date="2019-10" db="EMBL/GenBank/DDBJ databases">
        <title>Whole-genome sequence of the purple nonsulfur photosynthetic bacterium Rhodocyclus tenuis.</title>
        <authorList>
            <person name="Kyndt J.A."/>
            <person name="Meyer T.E."/>
        </authorList>
    </citation>
    <scope>NUCLEOTIDE SEQUENCE [LARGE SCALE GENOMIC DNA]</scope>
    <source>
        <strain evidence="9 10">DSM 110</strain>
    </source>
</reference>
<dbReference type="OrthoDB" id="9789235at2"/>
<keyword evidence="3" id="KW-0547">Nucleotide-binding</keyword>
<sequence>MIDIEAVESGQTVRSALSLALLTGRPVRLRHIRARRQTPGLRLGDLGGIEAAARIGQAEVTGAMAGSQTLSFAPRRCVAGDYSFSVPAQGSAVSLLLSLLLPLSFAGSSSRLRLAGATHAPHSPCYQYFAEALLPLLEDAGLRVSAQLLRAGFSPRGGGMIVAGIRPVTRLAALKVRTRGALLGVRGYAVVAGLDRSVAERQRARALRRLEPLGVPLSIEPCLVPAVCPGAFVVLFAEFEHSQQCYWASGTLGRNGDAVADEAAEQLLTHVAVDGALDPWQASQLVLPLAFAQGRSSFSTCRITPTLCDEVALLREFLAVDVVVRGRVGEAGQVHVQGARRERPPPLTGNRGKTAPATHAARRSAAEAGAAIVAPETIAASAALSSSDDVSALLPAAG</sequence>
<dbReference type="GO" id="GO:0000166">
    <property type="term" value="F:nucleotide binding"/>
    <property type="evidence" value="ECO:0007669"/>
    <property type="project" value="UniProtKB-KW"/>
</dbReference>
<name>A0A6L5JT98_RHOTE</name>
<keyword evidence="2" id="KW-0436">Ligase</keyword>
<dbReference type="EMBL" id="WIXJ01000001">
    <property type="protein sequence ID" value="MQY50627.1"/>
    <property type="molecule type" value="Genomic_DNA"/>
</dbReference>
<proteinExistence type="inferred from homology"/>
<dbReference type="InterPro" id="IPR013791">
    <property type="entry name" value="RNA3'-term_phos_cycl_insert"/>
</dbReference>
<evidence type="ECO:0000256" key="3">
    <source>
        <dbReference type="ARBA" id="ARBA00022741"/>
    </source>
</evidence>
<dbReference type="InterPro" id="IPR037136">
    <property type="entry name" value="RNA3'_phos_cyclase_dom_sf"/>
</dbReference>
<feature type="domain" description="RNA 3'-terminal phosphate cyclase" evidence="7">
    <location>
        <begin position="8"/>
        <end position="322"/>
    </location>
</feature>
<dbReference type="Pfam" id="PF01137">
    <property type="entry name" value="RTC"/>
    <property type="match status" value="1"/>
</dbReference>
<dbReference type="SUPFAM" id="SSF55205">
    <property type="entry name" value="EPT/RTPC-like"/>
    <property type="match status" value="1"/>
</dbReference>
<dbReference type="Proteomes" id="UP000480275">
    <property type="component" value="Unassembled WGS sequence"/>
</dbReference>
<comment type="similarity">
    <text evidence="1">Belongs to the RNA 3'-terminal cyclase family. Type 1 subfamily.</text>
</comment>
<dbReference type="NCBIfam" id="TIGR03399">
    <property type="entry name" value="RNA_3prim_cycl"/>
    <property type="match status" value="1"/>
</dbReference>
<dbReference type="GO" id="GO:0003963">
    <property type="term" value="F:RNA-3'-phosphate cyclase activity"/>
    <property type="evidence" value="ECO:0007669"/>
    <property type="project" value="UniProtKB-UniRule"/>
</dbReference>
<dbReference type="AlphaFoldDB" id="A0A6L5JT98"/>
<dbReference type="InterPro" id="IPR000228">
    <property type="entry name" value="RNA3'_term_phos_cyc"/>
</dbReference>
<feature type="domain" description="RNA 3'-terminal phosphate cyclase insert" evidence="8">
    <location>
        <begin position="178"/>
        <end position="271"/>
    </location>
</feature>
<dbReference type="EC" id="6.5.1.4" evidence="5"/>
<evidence type="ECO:0000256" key="4">
    <source>
        <dbReference type="ARBA" id="ARBA00024481"/>
    </source>
</evidence>
<evidence type="ECO:0000259" key="8">
    <source>
        <dbReference type="Pfam" id="PF05189"/>
    </source>
</evidence>
<dbReference type="Gene3D" id="3.30.360.20">
    <property type="entry name" value="RNA 3'-terminal phosphate cyclase, insert domain"/>
    <property type="match status" value="1"/>
</dbReference>
<gene>
    <name evidence="9" type="primary">rtcA</name>
    <name evidence="9" type="ORF">GHK24_02385</name>
</gene>
<evidence type="ECO:0000313" key="10">
    <source>
        <dbReference type="Proteomes" id="UP000480275"/>
    </source>
</evidence>
<dbReference type="InterPro" id="IPR013792">
    <property type="entry name" value="RNA3'P_cycl/enolpyr_Trfase_a/b"/>
</dbReference>
<evidence type="ECO:0000256" key="2">
    <source>
        <dbReference type="ARBA" id="ARBA00022598"/>
    </source>
</evidence>
<evidence type="ECO:0000256" key="6">
    <source>
        <dbReference type="SAM" id="MobiDB-lite"/>
    </source>
</evidence>
<dbReference type="Gene3D" id="3.65.10.20">
    <property type="entry name" value="RNA 3'-terminal phosphate cyclase domain"/>
    <property type="match status" value="1"/>
</dbReference>
<protein>
    <recommendedName>
        <fullName evidence="5">RNA 3'-terminal phosphate cyclase</fullName>
        <ecNumber evidence="5">6.5.1.4</ecNumber>
    </recommendedName>
</protein>
<evidence type="ECO:0000259" key="7">
    <source>
        <dbReference type="Pfam" id="PF01137"/>
    </source>
</evidence>
<comment type="caution">
    <text evidence="9">The sequence shown here is derived from an EMBL/GenBank/DDBJ whole genome shotgun (WGS) entry which is preliminary data.</text>
</comment>
<evidence type="ECO:0000313" key="9">
    <source>
        <dbReference type="EMBL" id="MQY50627.1"/>
    </source>
</evidence>
<accession>A0A6L5JT98</accession>
<comment type="catalytic activity">
    <reaction evidence="4">
        <text>a 3'-end 3'-phospho-ribonucleotide-RNA + ATP = a 3'-end 2',3'-cyclophospho-ribonucleotide-RNA + AMP + diphosphate</text>
        <dbReference type="Rhea" id="RHEA:23976"/>
        <dbReference type="Rhea" id="RHEA-COMP:10463"/>
        <dbReference type="Rhea" id="RHEA-COMP:10464"/>
        <dbReference type="ChEBI" id="CHEBI:30616"/>
        <dbReference type="ChEBI" id="CHEBI:33019"/>
        <dbReference type="ChEBI" id="CHEBI:83062"/>
        <dbReference type="ChEBI" id="CHEBI:83064"/>
        <dbReference type="ChEBI" id="CHEBI:456215"/>
        <dbReference type="EC" id="6.5.1.4"/>
    </reaction>
</comment>
<dbReference type="InterPro" id="IPR023797">
    <property type="entry name" value="RNA3'_phos_cyclase_dom"/>
</dbReference>
<feature type="region of interest" description="Disordered" evidence="6">
    <location>
        <begin position="335"/>
        <end position="358"/>
    </location>
</feature>
<dbReference type="GO" id="GO:0006396">
    <property type="term" value="P:RNA processing"/>
    <property type="evidence" value="ECO:0007669"/>
    <property type="project" value="UniProtKB-UniRule"/>
</dbReference>
<dbReference type="InterPro" id="IPR036553">
    <property type="entry name" value="RPTC_insert"/>
</dbReference>
<evidence type="ECO:0000256" key="1">
    <source>
        <dbReference type="ARBA" id="ARBA00009206"/>
    </source>
</evidence>